<dbReference type="EMBL" id="VUMV01000001">
    <property type="protein sequence ID" value="MST81077.1"/>
    <property type="molecule type" value="Genomic_DNA"/>
</dbReference>
<dbReference type="SUPFAM" id="SSF53448">
    <property type="entry name" value="Nucleotide-diphospho-sugar transferases"/>
    <property type="match status" value="1"/>
</dbReference>
<evidence type="ECO:0000259" key="1">
    <source>
        <dbReference type="Pfam" id="PF00483"/>
    </source>
</evidence>
<keyword evidence="3" id="KW-1185">Reference proteome</keyword>
<organism evidence="2 3">
    <name type="scientific">Bilifractor porci</name>
    <dbReference type="NCBI Taxonomy" id="2606636"/>
    <lineage>
        <taxon>Bacteria</taxon>
        <taxon>Bacillati</taxon>
        <taxon>Bacillota</taxon>
        <taxon>Clostridia</taxon>
        <taxon>Lachnospirales</taxon>
        <taxon>Lachnospiraceae</taxon>
        <taxon>Bilifractor</taxon>
    </lineage>
</organism>
<evidence type="ECO:0000313" key="2">
    <source>
        <dbReference type="EMBL" id="MST81077.1"/>
    </source>
</evidence>
<accession>A0A7X2P6D4</accession>
<comment type="caution">
    <text evidence="2">The sequence shown here is derived from an EMBL/GenBank/DDBJ whole genome shotgun (WGS) entry which is preliminary data.</text>
</comment>
<dbReference type="Pfam" id="PF00483">
    <property type="entry name" value="NTP_transferase"/>
    <property type="match status" value="1"/>
</dbReference>
<dbReference type="Gene3D" id="3.90.550.10">
    <property type="entry name" value="Spore Coat Polysaccharide Biosynthesis Protein SpsA, Chain A"/>
    <property type="match status" value="1"/>
</dbReference>
<sequence length="309" mass="35406">MENKPVLVIMAAGMGSRYGGLKQMDPMDKRGHLIIDYSIYDALQAGFQQVLFVIREENAELFREKIGNRVARHMKVGYVYQRLSDIPAEFSVPKGRTKPWGTGHAVLSAYFATEGAPFAVINADDFYGRDAFCRMYRFLENQRDLEGKYRYAMVGYQLKNTVTENGSVSRGICDLDEKGYLKKITERTRIETKGDRIAFTEDEGKSWTELAPDTPVSMNFWGFSNSIMNELLTGFRAFLEENLDKNPLKCEYYLPSVVEKLLREGRAEVQVLPNADKWYGVTYKEDKEQVVRALAAMREKGIYPEELLD</sequence>
<name>A0A7X2P6D4_9FIRM</name>
<evidence type="ECO:0000313" key="3">
    <source>
        <dbReference type="Proteomes" id="UP000466864"/>
    </source>
</evidence>
<dbReference type="GO" id="GO:0016740">
    <property type="term" value="F:transferase activity"/>
    <property type="evidence" value="ECO:0007669"/>
    <property type="project" value="UniProtKB-KW"/>
</dbReference>
<proteinExistence type="predicted"/>
<dbReference type="AlphaFoldDB" id="A0A7X2P6D4"/>
<dbReference type="InterPro" id="IPR029044">
    <property type="entry name" value="Nucleotide-diphossugar_trans"/>
</dbReference>
<feature type="domain" description="Nucleotidyl transferase" evidence="1">
    <location>
        <begin position="8"/>
        <end position="186"/>
    </location>
</feature>
<reference evidence="2 3" key="1">
    <citation type="submission" date="2019-08" db="EMBL/GenBank/DDBJ databases">
        <title>In-depth cultivation of the pig gut microbiome towards novel bacterial diversity and tailored functional studies.</title>
        <authorList>
            <person name="Wylensek D."/>
            <person name="Hitch T.C.A."/>
            <person name="Clavel T."/>
        </authorList>
    </citation>
    <scope>NUCLEOTIDE SEQUENCE [LARGE SCALE GENOMIC DNA]</scope>
    <source>
        <strain evidence="2 3">Oil+RF-744-WCA-WT-13</strain>
    </source>
</reference>
<keyword evidence="2" id="KW-0808">Transferase</keyword>
<gene>
    <name evidence="2" type="ORF">FYJ60_01840</name>
</gene>
<dbReference type="InterPro" id="IPR005835">
    <property type="entry name" value="NTP_transferase_dom"/>
</dbReference>
<protein>
    <submittedName>
        <fullName evidence="2">Nucleotidyltransferase</fullName>
    </submittedName>
</protein>
<dbReference type="Proteomes" id="UP000466864">
    <property type="component" value="Unassembled WGS sequence"/>
</dbReference>